<accession>A0AAU8IDT0</accession>
<dbReference type="EMBL" id="CP159510">
    <property type="protein sequence ID" value="XCJ16630.1"/>
    <property type="molecule type" value="Genomic_DNA"/>
</dbReference>
<keyword evidence="7 8" id="KW-0472">Membrane</keyword>
<keyword evidence="5" id="KW-0133">Cell shape</keyword>
<dbReference type="GO" id="GO:0005886">
    <property type="term" value="C:plasma membrane"/>
    <property type="evidence" value="ECO:0007669"/>
    <property type="project" value="UniProtKB-SubCell"/>
</dbReference>
<evidence type="ECO:0000256" key="1">
    <source>
        <dbReference type="ARBA" id="ARBA00004651"/>
    </source>
</evidence>
<evidence type="ECO:0000256" key="8">
    <source>
        <dbReference type="SAM" id="Phobius"/>
    </source>
</evidence>
<evidence type="ECO:0000256" key="5">
    <source>
        <dbReference type="ARBA" id="ARBA00022960"/>
    </source>
</evidence>
<evidence type="ECO:0000256" key="3">
    <source>
        <dbReference type="ARBA" id="ARBA00022475"/>
    </source>
</evidence>
<dbReference type="NCBIfam" id="TIGR03426">
    <property type="entry name" value="shape_MreD"/>
    <property type="match status" value="1"/>
</dbReference>
<evidence type="ECO:0000313" key="9">
    <source>
        <dbReference type="EMBL" id="XCJ16630.1"/>
    </source>
</evidence>
<organism evidence="9">
    <name type="scientific">Sporolactobacillus sp. Y61</name>
    <dbReference type="NCBI Taxonomy" id="3160863"/>
    <lineage>
        <taxon>Bacteria</taxon>
        <taxon>Bacillati</taxon>
        <taxon>Bacillota</taxon>
        <taxon>Bacilli</taxon>
        <taxon>Bacillales</taxon>
        <taxon>Sporolactobacillaceae</taxon>
        <taxon>Sporolactobacillus</taxon>
    </lineage>
</organism>
<feature type="transmembrane region" description="Helical" evidence="8">
    <location>
        <begin position="32"/>
        <end position="55"/>
    </location>
</feature>
<dbReference type="Pfam" id="PF04093">
    <property type="entry name" value="MreD"/>
    <property type="match status" value="1"/>
</dbReference>
<comment type="subcellular location">
    <subcellularLocation>
        <location evidence="1">Cell membrane</location>
        <topology evidence="1">Multi-pass membrane protein</topology>
    </subcellularLocation>
</comment>
<gene>
    <name evidence="9" type="primary">mreD</name>
    <name evidence="9" type="ORF">ABNN70_13410</name>
</gene>
<evidence type="ECO:0000256" key="4">
    <source>
        <dbReference type="ARBA" id="ARBA00022692"/>
    </source>
</evidence>
<dbReference type="GO" id="GO:0008360">
    <property type="term" value="P:regulation of cell shape"/>
    <property type="evidence" value="ECO:0007669"/>
    <property type="project" value="UniProtKB-KW"/>
</dbReference>
<evidence type="ECO:0000256" key="6">
    <source>
        <dbReference type="ARBA" id="ARBA00022989"/>
    </source>
</evidence>
<comment type="similarity">
    <text evidence="2">Belongs to the MreD family.</text>
</comment>
<evidence type="ECO:0000256" key="7">
    <source>
        <dbReference type="ARBA" id="ARBA00023136"/>
    </source>
</evidence>
<keyword evidence="3" id="KW-1003">Cell membrane</keyword>
<proteinExistence type="inferred from homology"/>
<feature type="transmembrane region" description="Helical" evidence="8">
    <location>
        <begin position="67"/>
        <end position="90"/>
    </location>
</feature>
<feature type="transmembrane region" description="Helical" evidence="8">
    <location>
        <begin position="102"/>
        <end position="124"/>
    </location>
</feature>
<reference evidence="9" key="1">
    <citation type="submission" date="2024-06" db="EMBL/GenBank/DDBJ databases">
        <authorList>
            <person name="Fan A."/>
            <person name="Zhang F.Y."/>
            <person name="Zhang L."/>
        </authorList>
    </citation>
    <scope>NUCLEOTIDE SEQUENCE</scope>
    <source>
        <strain evidence="9">Y61</strain>
    </source>
</reference>
<protein>
    <submittedName>
        <fullName evidence="9">Rod shape-determining protein MreD</fullName>
    </submittedName>
</protein>
<dbReference type="InterPro" id="IPR007227">
    <property type="entry name" value="Cell_shape_determining_MreD"/>
</dbReference>
<name>A0AAU8IDT0_9BACL</name>
<feature type="transmembrane region" description="Helical" evidence="8">
    <location>
        <begin position="136"/>
        <end position="156"/>
    </location>
</feature>
<dbReference type="AlphaFoldDB" id="A0AAU8IDT0"/>
<sequence length="169" mass="19188">MKRFGLFLILFLLFVLEGTIFARFLPVGNAYQVQIVPAFVFVAILLMAFFGDYAIRYAVLFGFLIDLVYTSTLGVYAFCMGLTVYLIHALSKWLSMNVATTLLLVAAGVCLLQTGVYVIYLMIGQTDQTLLSFFKFRLPGTVAVNVAFALIIYYPFRRFLLYVNRPEEH</sequence>
<keyword evidence="4 8" id="KW-0812">Transmembrane</keyword>
<dbReference type="RefSeq" id="WP_129928232.1">
    <property type="nucleotide sequence ID" value="NZ_CP159510.1"/>
</dbReference>
<evidence type="ECO:0000256" key="2">
    <source>
        <dbReference type="ARBA" id="ARBA00007776"/>
    </source>
</evidence>
<keyword evidence="6 8" id="KW-1133">Transmembrane helix</keyword>